<reference evidence="3" key="1">
    <citation type="journal article" date="2019" name="Int. J. Syst. Evol. Microbiol.">
        <title>The Global Catalogue of Microorganisms (GCM) 10K type strain sequencing project: providing services to taxonomists for standard genome sequencing and annotation.</title>
        <authorList>
            <consortium name="The Broad Institute Genomics Platform"/>
            <consortium name="The Broad Institute Genome Sequencing Center for Infectious Disease"/>
            <person name="Wu L."/>
            <person name="Ma J."/>
        </authorList>
    </citation>
    <scope>NUCLEOTIDE SEQUENCE [LARGE SCALE GENOMIC DNA]</scope>
    <source>
        <strain evidence="3">CECT 7956</strain>
    </source>
</reference>
<feature type="transmembrane region" description="Helical" evidence="1">
    <location>
        <begin position="213"/>
        <end position="232"/>
    </location>
</feature>
<keyword evidence="1" id="KW-0812">Transmembrane</keyword>
<protein>
    <submittedName>
        <fullName evidence="2">Uncharacterized protein</fullName>
    </submittedName>
</protein>
<evidence type="ECO:0000313" key="3">
    <source>
        <dbReference type="Proteomes" id="UP001595616"/>
    </source>
</evidence>
<proteinExistence type="predicted"/>
<dbReference type="EMBL" id="JBHRYQ010000001">
    <property type="protein sequence ID" value="MFC3811575.1"/>
    <property type="molecule type" value="Genomic_DNA"/>
</dbReference>
<organism evidence="2 3">
    <name type="scientific">Lacihabitans lacunae</name>
    <dbReference type="NCBI Taxonomy" id="1028214"/>
    <lineage>
        <taxon>Bacteria</taxon>
        <taxon>Pseudomonadati</taxon>
        <taxon>Bacteroidota</taxon>
        <taxon>Cytophagia</taxon>
        <taxon>Cytophagales</taxon>
        <taxon>Leadbetterellaceae</taxon>
        <taxon>Lacihabitans</taxon>
    </lineage>
</organism>
<feature type="transmembrane region" description="Helical" evidence="1">
    <location>
        <begin position="126"/>
        <end position="145"/>
    </location>
</feature>
<dbReference type="RefSeq" id="WP_379838412.1">
    <property type="nucleotide sequence ID" value="NZ_JBHRYQ010000001.1"/>
</dbReference>
<name>A0ABV7YX09_9BACT</name>
<sequence>MKLNTDQIEEIEKYILDWEIEYKEFFDEILDHFITSIEQRMDDGEEFYNAFHSVVYTFSGKEFQKTKIDTYYGLKAFEMEHLNLYEKELMRDLKKTILKQFTTFRILIWVLFCFSIFTFTKYIEQFWLMVLAIYFIQTIVIFYLTKPKFSLKKLLPSQSQSIEFKKKNLKSTFKVGAISTIFMGISLLTINIFNLTNGYSDNSESNSVFKKIMIISFFIFSISILEILFKILKKVKLFKL</sequence>
<feature type="transmembrane region" description="Helical" evidence="1">
    <location>
        <begin position="175"/>
        <end position="193"/>
    </location>
</feature>
<feature type="transmembrane region" description="Helical" evidence="1">
    <location>
        <begin position="101"/>
        <end position="120"/>
    </location>
</feature>
<keyword evidence="1" id="KW-0472">Membrane</keyword>
<gene>
    <name evidence="2" type="ORF">ACFOOI_13015</name>
</gene>
<keyword evidence="1" id="KW-1133">Transmembrane helix</keyword>
<accession>A0ABV7YX09</accession>
<evidence type="ECO:0000313" key="2">
    <source>
        <dbReference type="EMBL" id="MFC3811575.1"/>
    </source>
</evidence>
<evidence type="ECO:0000256" key="1">
    <source>
        <dbReference type="SAM" id="Phobius"/>
    </source>
</evidence>
<dbReference type="Proteomes" id="UP001595616">
    <property type="component" value="Unassembled WGS sequence"/>
</dbReference>
<keyword evidence="3" id="KW-1185">Reference proteome</keyword>
<comment type="caution">
    <text evidence="2">The sequence shown here is derived from an EMBL/GenBank/DDBJ whole genome shotgun (WGS) entry which is preliminary data.</text>
</comment>